<dbReference type="EC" id="5.4.99.12" evidence="4"/>
<comment type="catalytic activity">
    <reaction evidence="4 5">
        <text>uridine(38/39/40) in tRNA = pseudouridine(38/39/40) in tRNA</text>
        <dbReference type="Rhea" id="RHEA:22376"/>
        <dbReference type="Rhea" id="RHEA-COMP:10085"/>
        <dbReference type="Rhea" id="RHEA-COMP:10087"/>
        <dbReference type="ChEBI" id="CHEBI:65314"/>
        <dbReference type="ChEBI" id="CHEBI:65315"/>
        <dbReference type="EC" id="5.4.99.12"/>
    </reaction>
</comment>
<accession>A0A1Y2SVH5</accession>
<proteinExistence type="inferred from homology"/>
<dbReference type="InterPro" id="IPR020097">
    <property type="entry name" value="PsdUridine_synth_TruA_a/b_dom"/>
</dbReference>
<dbReference type="Proteomes" id="UP000243540">
    <property type="component" value="Unassembled WGS sequence"/>
</dbReference>
<dbReference type="Gene3D" id="3.30.70.660">
    <property type="entry name" value="Pseudouridine synthase I, catalytic domain, C-terminal subdomain"/>
    <property type="match status" value="1"/>
</dbReference>
<gene>
    <name evidence="4" type="primary">truA</name>
    <name evidence="7" type="ORF">B9T39_03890</name>
</gene>
<dbReference type="HAMAP" id="MF_00171">
    <property type="entry name" value="TruA"/>
    <property type="match status" value="1"/>
</dbReference>
<reference evidence="7 8" key="1">
    <citation type="submission" date="2017-04" db="EMBL/GenBank/DDBJ databases">
        <title>Draft genome sequences of Alloscardovia macacae UMA81211 and UMA81212 isolated from the feces of a rhesus macaque (Macaca mulatta).</title>
        <authorList>
            <person name="Albert K."/>
            <person name="Sela D.A."/>
        </authorList>
    </citation>
    <scope>NUCLEOTIDE SEQUENCE [LARGE SCALE GENOMIC DNA]</scope>
    <source>
        <strain evidence="7 8">UMA81212</strain>
    </source>
</reference>
<dbReference type="AlphaFoldDB" id="A0A1Y2SVH5"/>
<dbReference type="Pfam" id="PF01416">
    <property type="entry name" value="PseudoU_synth_1"/>
    <property type="match status" value="2"/>
</dbReference>
<name>A0A1Y2SVH5_9BIFI</name>
<evidence type="ECO:0000256" key="1">
    <source>
        <dbReference type="ARBA" id="ARBA00009375"/>
    </source>
</evidence>
<feature type="binding site" evidence="4">
    <location>
        <position position="124"/>
    </location>
    <ligand>
        <name>substrate</name>
    </ligand>
</feature>
<dbReference type="STRING" id="1160091.B9T39_03890"/>
<keyword evidence="2 4" id="KW-0819">tRNA processing</keyword>
<protein>
    <recommendedName>
        <fullName evidence="4">tRNA pseudouridine synthase A</fullName>
        <ecNumber evidence="4">5.4.99.12</ecNumber>
    </recommendedName>
    <alternativeName>
        <fullName evidence="4">tRNA pseudouridine(38-40) synthase</fullName>
    </alternativeName>
    <alternativeName>
        <fullName evidence="4">tRNA pseudouridylate synthase I</fullName>
    </alternativeName>
    <alternativeName>
        <fullName evidence="4">tRNA-uridine isomerase I</fullName>
    </alternativeName>
</protein>
<dbReference type="GO" id="GO:0160147">
    <property type="term" value="F:tRNA pseudouridine(38-40) synthase activity"/>
    <property type="evidence" value="ECO:0007669"/>
    <property type="project" value="UniProtKB-EC"/>
</dbReference>
<comment type="function">
    <text evidence="4">Formation of pseudouridine at positions 38, 39 and 40 in the anticodon stem and loop of transfer RNAs.</text>
</comment>
<organism evidence="7 8">
    <name type="scientific">Alloscardovia macacae</name>
    <dbReference type="NCBI Taxonomy" id="1160091"/>
    <lineage>
        <taxon>Bacteria</taxon>
        <taxon>Bacillati</taxon>
        <taxon>Actinomycetota</taxon>
        <taxon>Actinomycetes</taxon>
        <taxon>Bifidobacteriales</taxon>
        <taxon>Bifidobacteriaceae</taxon>
        <taxon>Alloscardovia</taxon>
    </lineage>
</organism>
<comment type="caution">
    <text evidence="4">Lacks conserved residue(s) required for the propagation of feature annotation.</text>
</comment>
<dbReference type="Gene3D" id="3.30.70.580">
    <property type="entry name" value="Pseudouridine synthase I, catalytic domain, N-terminal subdomain"/>
    <property type="match status" value="1"/>
</dbReference>
<dbReference type="InterPro" id="IPR001406">
    <property type="entry name" value="PsdUridine_synth_TruA"/>
</dbReference>
<dbReference type="PANTHER" id="PTHR11142:SF0">
    <property type="entry name" value="TRNA PSEUDOURIDINE SYNTHASE-LIKE 1"/>
    <property type="match status" value="1"/>
</dbReference>
<dbReference type="OrthoDB" id="9811823at2"/>
<evidence type="ECO:0000256" key="2">
    <source>
        <dbReference type="ARBA" id="ARBA00022694"/>
    </source>
</evidence>
<dbReference type="FunFam" id="3.30.70.580:FF:000008">
    <property type="entry name" value="tRNA pseudouridine synthase A"/>
    <property type="match status" value="1"/>
</dbReference>
<evidence type="ECO:0000256" key="5">
    <source>
        <dbReference type="RuleBase" id="RU003792"/>
    </source>
</evidence>
<dbReference type="InterPro" id="IPR020094">
    <property type="entry name" value="TruA/RsuA/RluB/E/F_N"/>
</dbReference>
<dbReference type="PANTHER" id="PTHR11142">
    <property type="entry name" value="PSEUDOURIDYLATE SYNTHASE"/>
    <property type="match status" value="1"/>
</dbReference>
<evidence type="ECO:0000313" key="7">
    <source>
        <dbReference type="EMBL" id="OTA29269.1"/>
    </source>
</evidence>
<dbReference type="GO" id="GO:0031119">
    <property type="term" value="P:tRNA pseudouridine synthesis"/>
    <property type="evidence" value="ECO:0007669"/>
    <property type="project" value="UniProtKB-UniRule"/>
</dbReference>
<feature type="active site" description="Nucleophile" evidence="4">
    <location>
        <position position="54"/>
    </location>
</feature>
<evidence type="ECO:0000313" key="8">
    <source>
        <dbReference type="Proteomes" id="UP000243540"/>
    </source>
</evidence>
<evidence type="ECO:0000256" key="3">
    <source>
        <dbReference type="ARBA" id="ARBA00023235"/>
    </source>
</evidence>
<dbReference type="InterPro" id="IPR020095">
    <property type="entry name" value="PsdUridine_synth_TruA_C"/>
</dbReference>
<comment type="similarity">
    <text evidence="1 4 5">Belongs to the tRNA pseudouridine synthase TruA family.</text>
</comment>
<dbReference type="CDD" id="cd02570">
    <property type="entry name" value="PseudoU_synth_EcTruA"/>
    <property type="match status" value="1"/>
</dbReference>
<feature type="domain" description="Pseudouridine synthase I TruA alpha/beta" evidence="6">
    <location>
        <begin position="158"/>
        <end position="300"/>
    </location>
</feature>
<comment type="caution">
    <text evidence="7">The sequence shown here is derived from an EMBL/GenBank/DDBJ whole genome shotgun (WGS) entry which is preliminary data.</text>
</comment>
<sequence length="320" mass="34417">MRLRIDLAYDGTEFHGWARQTGQRTVQGELESALAKILRLSPEEVQVTVAGRTDAGVHAVGQVCHVDVAEEVLERAIGHMTGVSASEALFRRVSRVVPGDMSIFSLEPAPEGFDARFSASDRVYVYRVADARAQRDPRLARMVLRVDDELDVHAMNEAVSSTVGLHDFGSFALPNPGGTTIREVKYAAWQRVPDMLLTPDGVYGGGAQASATQAVGADPELTAGVAYGIRAAESGLLTFTIIADAFARNMVRSLVGASIAVGRGKKTVSWFHEKVAYPQREGLTGPAPACGLTLERVNYPSDALLAQRADAIRAVRTLEE</sequence>
<evidence type="ECO:0000256" key="4">
    <source>
        <dbReference type="HAMAP-Rule" id="MF_00171"/>
    </source>
</evidence>
<feature type="domain" description="Pseudouridine synthase I TruA alpha/beta" evidence="6">
    <location>
        <begin position="8"/>
        <end position="70"/>
    </location>
</feature>
<dbReference type="SUPFAM" id="SSF55120">
    <property type="entry name" value="Pseudouridine synthase"/>
    <property type="match status" value="1"/>
</dbReference>
<dbReference type="GO" id="GO:0003723">
    <property type="term" value="F:RNA binding"/>
    <property type="evidence" value="ECO:0007669"/>
    <property type="project" value="InterPro"/>
</dbReference>
<dbReference type="InterPro" id="IPR020103">
    <property type="entry name" value="PsdUridine_synth_cat_dom_sf"/>
</dbReference>
<dbReference type="EMBL" id="NEKC01000007">
    <property type="protein sequence ID" value="OTA29269.1"/>
    <property type="molecule type" value="Genomic_DNA"/>
</dbReference>
<evidence type="ECO:0000259" key="6">
    <source>
        <dbReference type="Pfam" id="PF01416"/>
    </source>
</evidence>
<comment type="subunit">
    <text evidence="4">Homodimer.</text>
</comment>
<keyword evidence="3 4" id="KW-0413">Isomerase</keyword>